<evidence type="ECO:0000256" key="2">
    <source>
        <dbReference type="RuleBase" id="RU363015"/>
    </source>
</evidence>
<dbReference type="GO" id="GO:0016799">
    <property type="term" value="F:hydrolase activity, hydrolyzing N-glycosyl compounds"/>
    <property type="evidence" value="ECO:0007669"/>
    <property type="project" value="TreeGrafter"/>
</dbReference>
<evidence type="ECO:0000313" key="4">
    <source>
        <dbReference type="Proteomes" id="UP000886874"/>
    </source>
</evidence>
<gene>
    <name evidence="3" type="ORF">IAA67_03550</name>
</gene>
<dbReference type="AlphaFoldDB" id="A0A9D0Z7J8"/>
<protein>
    <recommendedName>
        <fullName evidence="2">Cytokinin riboside 5'-monophosphate phosphoribohydrolase</fullName>
        <ecNumber evidence="2">3.2.2.n1</ecNumber>
    </recommendedName>
</protein>
<organism evidence="3 4">
    <name type="scientific">Candidatus Avoscillospira stercorigallinarum</name>
    <dbReference type="NCBI Taxonomy" id="2840708"/>
    <lineage>
        <taxon>Bacteria</taxon>
        <taxon>Bacillati</taxon>
        <taxon>Bacillota</taxon>
        <taxon>Clostridia</taxon>
        <taxon>Eubacteriales</taxon>
        <taxon>Oscillospiraceae</taxon>
        <taxon>Oscillospiraceae incertae sedis</taxon>
        <taxon>Candidatus Avoscillospira</taxon>
    </lineage>
</organism>
<dbReference type="InterPro" id="IPR005269">
    <property type="entry name" value="LOG"/>
</dbReference>
<dbReference type="Gene3D" id="3.40.50.450">
    <property type="match status" value="1"/>
</dbReference>
<comment type="similarity">
    <text evidence="1 2">Belongs to the LOG family.</text>
</comment>
<reference evidence="3" key="2">
    <citation type="journal article" date="2021" name="PeerJ">
        <title>Extensive microbial diversity within the chicken gut microbiome revealed by metagenomics and culture.</title>
        <authorList>
            <person name="Gilroy R."/>
            <person name="Ravi A."/>
            <person name="Getino M."/>
            <person name="Pursley I."/>
            <person name="Horton D.L."/>
            <person name="Alikhan N.F."/>
            <person name="Baker D."/>
            <person name="Gharbi K."/>
            <person name="Hall N."/>
            <person name="Watson M."/>
            <person name="Adriaenssens E.M."/>
            <person name="Foster-Nyarko E."/>
            <person name="Jarju S."/>
            <person name="Secka A."/>
            <person name="Antonio M."/>
            <person name="Oren A."/>
            <person name="Chaudhuri R.R."/>
            <person name="La Ragione R."/>
            <person name="Hildebrand F."/>
            <person name="Pallen M.J."/>
        </authorList>
    </citation>
    <scope>NUCLEOTIDE SEQUENCE</scope>
    <source>
        <strain evidence="3">ChiSjej2B20-13462</strain>
    </source>
</reference>
<dbReference type="EMBL" id="DVFN01000055">
    <property type="protein sequence ID" value="HIQ69390.1"/>
    <property type="molecule type" value="Genomic_DNA"/>
</dbReference>
<dbReference type="Proteomes" id="UP000886874">
    <property type="component" value="Unassembled WGS sequence"/>
</dbReference>
<evidence type="ECO:0000313" key="3">
    <source>
        <dbReference type="EMBL" id="HIQ69390.1"/>
    </source>
</evidence>
<reference evidence="3" key="1">
    <citation type="submission" date="2020-10" db="EMBL/GenBank/DDBJ databases">
        <authorList>
            <person name="Gilroy R."/>
        </authorList>
    </citation>
    <scope>NUCLEOTIDE SEQUENCE</scope>
    <source>
        <strain evidence="3">ChiSjej2B20-13462</strain>
    </source>
</reference>
<dbReference type="Pfam" id="PF03641">
    <property type="entry name" value="Lysine_decarbox"/>
    <property type="match status" value="1"/>
</dbReference>
<dbReference type="PANTHER" id="PTHR31223">
    <property type="entry name" value="LOG FAMILY PROTEIN YJL055W"/>
    <property type="match status" value="1"/>
</dbReference>
<sequence length="191" mass="20662">MNICVYGASSDAIDPRFLAAGEALGREMARRGHGLIFGGGGHGLMGAVARGMTQGGGSITGIAPRFFNVDGVLYDGCTEFLYTETMRERKALMESKADAFVMTPGGIGTYEEFFEILTLRQLGQHQKPIAILNALNYFGPLQSLLDSTISQGFMKLACRALWALFEDPVALLDFLESDEAHQVTAKGMKNI</sequence>
<dbReference type="EC" id="3.2.2.n1" evidence="2"/>
<dbReference type="InterPro" id="IPR031100">
    <property type="entry name" value="LOG_fam"/>
</dbReference>
<dbReference type="SUPFAM" id="SSF102405">
    <property type="entry name" value="MCP/YpsA-like"/>
    <property type="match status" value="1"/>
</dbReference>
<dbReference type="NCBIfam" id="TIGR00730">
    <property type="entry name" value="Rossman fold protein, TIGR00730 family"/>
    <property type="match status" value="1"/>
</dbReference>
<evidence type="ECO:0000256" key="1">
    <source>
        <dbReference type="ARBA" id="ARBA00006763"/>
    </source>
</evidence>
<dbReference type="GO" id="GO:0009691">
    <property type="term" value="P:cytokinin biosynthetic process"/>
    <property type="evidence" value="ECO:0007669"/>
    <property type="project" value="UniProtKB-UniRule"/>
</dbReference>
<accession>A0A9D0Z7J8</accession>
<dbReference type="GO" id="GO:0005829">
    <property type="term" value="C:cytosol"/>
    <property type="evidence" value="ECO:0007669"/>
    <property type="project" value="TreeGrafter"/>
</dbReference>
<keyword evidence="2" id="KW-0203">Cytokinin biosynthesis</keyword>
<name>A0A9D0Z7J8_9FIRM</name>
<comment type="caution">
    <text evidence="3">The sequence shown here is derived from an EMBL/GenBank/DDBJ whole genome shotgun (WGS) entry which is preliminary data.</text>
</comment>
<proteinExistence type="inferred from homology"/>
<keyword evidence="2" id="KW-0378">Hydrolase</keyword>
<dbReference type="PANTHER" id="PTHR31223:SF70">
    <property type="entry name" value="LOG FAMILY PROTEIN YJL055W"/>
    <property type="match status" value="1"/>
</dbReference>